<dbReference type="InterPro" id="IPR010994">
    <property type="entry name" value="RuvA_2-like"/>
</dbReference>
<evidence type="ECO:0000313" key="3">
    <source>
        <dbReference type="Proteomes" id="UP000620025"/>
    </source>
</evidence>
<keyword evidence="1" id="KW-0732">Signal</keyword>
<keyword evidence="3" id="KW-1185">Reference proteome</keyword>
<gene>
    <name evidence="2" type="ORF">IFT38_09825</name>
</gene>
<dbReference type="InterPro" id="IPR051675">
    <property type="entry name" value="Endo/Exo/Phosphatase_dom_1"/>
</dbReference>
<evidence type="ECO:0000256" key="1">
    <source>
        <dbReference type="SAM" id="SignalP"/>
    </source>
</evidence>
<proteinExistence type="predicted"/>
<dbReference type="InterPro" id="IPR004509">
    <property type="entry name" value="Competence_ComEA_HhH"/>
</dbReference>
<evidence type="ECO:0000313" key="2">
    <source>
        <dbReference type="EMBL" id="MBD8769840.1"/>
    </source>
</evidence>
<dbReference type="EMBL" id="JACYWZ010000003">
    <property type="protein sequence ID" value="MBD8769840.1"/>
    <property type="molecule type" value="Genomic_DNA"/>
</dbReference>
<protein>
    <submittedName>
        <fullName evidence="2">Helix-hairpin-helix domain-containing protein</fullName>
    </submittedName>
</protein>
<dbReference type="Proteomes" id="UP000620025">
    <property type="component" value="Unassembled WGS sequence"/>
</dbReference>
<feature type="signal peptide" evidence="1">
    <location>
        <begin position="1"/>
        <end position="23"/>
    </location>
</feature>
<dbReference type="Gene3D" id="1.10.150.280">
    <property type="entry name" value="AF1531-like domain"/>
    <property type="match status" value="1"/>
</dbReference>
<accession>A0ABR9BXK4</accession>
<organism evidence="2 3">
    <name type="scientific">Pseudomonas coleopterorum</name>
    <dbReference type="NCBI Taxonomy" id="1605838"/>
    <lineage>
        <taxon>Bacteria</taxon>
        <taxon>Pseudomonadati</taxon>
        <taxon>Pseudomonadota</taxon>
        <taxon>Gammaproteobacteria</taxon>
        <taxon>Pseudomonadales</taxon>
        <taxon>Pseudomonadaceae</taxon>
        <taxon>Pseudomonas</taxon>
    </lineage>
</organism>
<dbReference type="RefSeq" id="WP_192067278.1">
    <property type="nucleotide sequence ID" value="NZ_JACYWY010000001.1"/>
</dbReference>
<dbReference type="SUPFAM" id="SSF47781">
    <property type="entry name" value="RuvA domain 2-like"/>
    <property type="match status" value="1"/>
</dbReference>
<reference evidence="2 3" key="1">
    <citation type="journal article" date="2020" name="FEMS Microbiol. Ecol.">
        <title>Temporal dynamics of bacterial communities during seed development and maturation.</title>
        <authorList>
            <person name="Chesneau G."/>
            <person name="Torres-Cortes G."/>
            <person name="Briand M."/>
            <person name="Darrasse A."/>
            <person name="Preveaux A."/>
            <person name="Marais C."/>
            <person name="Jacques M.A."/>
            <person name="Shade A."/>
            <person name="Barret M."/>
        </authorList>
    </citation>
    <scope>NUCLEOTIDE SEQUENCE [LARGE SCALE GENOMIC DNA]</scope>
    <source>
        <strain evidence="2 3">CFBP13599</strain>
    </source>
</reference>
<name>A0ABR9BXK4_9PSED</name>
<sequence>MLRAFFSYLLLAILASSPGLVHAASASRVEASTLVARQMPVPNRVHLNTADAETLKRELSGIGRTKAEAIVKHREAYGPFDSIDELLEVKGIGKTLFERNREKLAL</sequence>
<dbReference type="PANTHER" id="PTHR21180:SF32">
    <property type="entry name" value="ENDONUCLEASE_EXONUCLEASE_PHOSPHATASE FAMILY DOMAIN-CONTAINING PROTEIN 1"/>
    <property type="match status" value="1"/>
</dbReference>
<comment type="caution">
    <text evidence="2">The sequence shown here is derived from an EMBL/GenBank/DDBJ whole genome shotgun (WGS) entry which is preliminary data.</text>
</comment>
<feature type="chain" id="PRO_5046075179" evidence="1">
    <location>
        <begin position="24"/>
        <end position="106"/>
    </location>
</feature>
<dbReference type="NCBIfam" id="TIGR00426">
    <property type="entry name" value="competence protein ComEA helix-hairpin-helix repeat region"/>
    <property type="match status" value="1"/>
</dbReference>
<dbReference type="PANTHER" id="PTHR21180">
    <property type="entry name" value="ENDONUCLEASE/EXONUCLEASE/PHOSPHATASE FAMILY DOMAIN-CONTAINING PROTEIN 1"/>
    <property type="match status" value="1"/>
</dbReference>
<dbReference type="Pfam" id="PF12836">
    <property type="entry name" value="HHH_3"/>
    <property type="match status" value="1"/>
</dbReference>